<protein>
    <submittedName>
        <fullName evidence="1">Uncharacterized protein</fullName>
    </submittedName>
</protein>
<name>A0A0E9R805_ANGAN</name>
<reference evidence="1" key="2">
    <citation type="journal article" date="2015" name="Fish Shellfish Immunol.">
        <title>Early steps in the European eel (Anguilla anguilla)-Vibrio vulnificus interaction in the gills: Role of the RtxA13 toxin.</title>
        <authorList>
            <person name="Callol A."/>
            <person name="Pajuelo D."/>
            <person name="Ebbesson L."/>
            <person name="Teles M."/>
            <person name="MacKenzie S."/>
            <person name="Amaro C."/>
        </authorList>
    </citation>
    <scope>NUCLEOTIDE SEQUENCE</scope>
</reference>
<evidence type="ECO:0000313" key="1">
    <source>
        <dbReference type="EMBL" id="JAH24473.1"/>
    </source>
</evidence>
<accession>A0A0E9R805</accession>
<reference evidence="1" key="1">
    <citation type="submission" date="2014-11" db="EMBL/GenBank/DDBJ databases">
        <authorList>
            <person name="Amaro Gonzalez C."/>
        </authorList>
    </citation>
    <scope>NUCLEOTIDE SEQUENCE</scope>
</reference>
<dbReference type="EMBL" id="GBXM01084104">
    <property type="protein sequence ID" value="JAH24473.1"/>
    <property type="molecule type" value="Transcribed_RNA"/>
</dbReference>
<dbReference type="AlphaFoldDB" id="A0A0E9R805"/>
<proteinExistence type="predicted"/>
<sequence length="47" mass="5171">MEWRDLCTVAISCCCCGDKQVLASEGCTKQSHAYSSLTLFPISLEQN</sequence>
<organism evidence="1">
    <name type="scientific">Anguilla anguilla</name>
    <name type="common">European freshwater eel</name>
    <name type="synonym">Muraena anguilla</name>
    <dbReference type="NCBI Taxonomy" id="7936"/>
    <lineage>
        <taxon>Eukaryota</taxon>
        <taxon>Metazoa</taxon>
        <taxon>Chordata</taxon>
        <taxon>Craniata</taxon>
        <taxon>Vertebrata</taxon>
        <taxon>Euteleostomi</taxon>
        <taxon>Actinopterygii</taxon>
        <taxon>Neopterygii</taxon>
        <taxon>Teleostei</taxon>
        <taxon>Anguilliformes</taxon>
        <taxon>Anguillidae</taxon>
        <taxon>Anguilla</taxon>
    </lineage>
</organism>